<organism evidence="1 2">
    <name type="scientific">Deinococcus arboris</name>
    <dbReference type="NCBI Taxonomy" id="2682977"/>
    <lineage>
        <taxon>Bacteria</taxon>
        <taxon>Thermotogati</taxon>
        <taxon>Deinococcota</taxon>
        <taxon>Deinococci</taxon>
        <taxon>Deinococcales</taxon>
        <taxon>Deinococcaceae</taxon>
        <taxon>Deinococcus</taxon>
    </lineage>
</organism>
<evidence type="ECO:0000313" key="1">
    <source>
        <dbReference type="EMBL" id="MVN87628.1"/>
    </source>
</evidence>
<evidence type="ECO:0000313" key="2">
    <source>
        <dbReference type="Proteomes" id="UP000483286"/>
    </source>
</evidence>
<dbReference type="GO" id="GO:0006412">
    <property type="term" value="P:translation"/>
    <property type="evidence" value="ECO:0007669"/>
    <property type="project" value="InterPro"/>
</dbReference>
<name>A0A7C9HZC1_9DEIO</name>
<proteinExistence type="predicted"/>
<dbReference type="InterPro" id="IPR018277">
    <property type="entry name" value="Ribosomal_eS19_CS"/>
</dbReference>
<dbReference type="GO" id="GO:0003735">
    <property type="term" value="F:structural constituent of ribosome"/>
    <property type="evidence" value="ECO:0007669"/>
    <property type="project" value="InterPro"/>
</dbReference>
<comment type="caution">
    <text evidence="1">The sequence shown here is derived from an EMBL/GenBank/DDBJ whole genome shotgun (WGS) entry which is preliminary data.</text>
</comment>
<dbReference type="RefSeq" id="WP_157459681.1">
    <property type="nucleotide sequence ID" value="NZ_WQLB01000016.1"/>
</dbReference>
<dbReference type="EMBL" id="WQLB01000016">
    <property type="protein sequence ID" value="MVN87628.1"/>
    <property type="molecule type" value="Genomic_DNA"/>
</dbReference>
<gene>
    <name evidence="1" type="ORF">GO986_12710</name>
</gene>
<protein>
    <submittedName>
        <fullName evidence="1">Uncharacterized protein</fullName>
    </submittedName>
</protein>
<dbReference type="Proteomes" id="UP000483286">
    <property type="component" value="Unassembled WGS sequence"/>
</dbReference>
<accession>A0A7C9HZC1</accession>
<sequence>MITPALLASLEALVDDLWLWGPKTVGACHEAYGADALRLATKREMVTRRQVLNSRVIVLTGRGLYEFGYTKRYNYLPALTTLKASLVYRYALHQLQTQGYTDPEPYSGYAAGLQNMAALKRGDETVVVIGRSELTLRTMYNVLNHFESLEATEKPTQVLFYVLATKKEPAPGRKVIKGSDTAVVHVSVEEIRAVEREL</sequence>
<dbReference type="PROSITE" id="PS00628">
    <property type="entry name" value="RIBOSOMAL_S19E"/>
    <property type="match status" value="1"/>
</dbReference>
<reference evidence="1 2" key="1">
    <citation type="submission" date="2019-12" db="EMBL/GenBank/DDBJ databases">
        <title>Deinococcus sp. HMF7620 Genome sequencing and assembly.</title>
        <authorList>
            <person name="Kang H."/>
            <person name="Kim H."/>
            <person name="Joh K."/>
        </authorList>
    </citation>
    <scope>NUCLEOTIDE SEQUENCE [LARGE SCALE GENOMIC DNA]</scope>
    <source>
        <strain evidence="1 2">HMF7620</strain>
    </source>
</reference>
<dbReference type="AlphaFoldDB" id="A0A7C9HZC1"/>
<keyword evidence="2" id="KW-1185">Reference proteome</keyword>
<dbReference type="GO" id="GO:0005840">
    <property type="term" value="C:ribosome"/>
    <property type="evidence" value="ECO:0007669"/>
    <property type="project" value="InterPro"/>
</dbReference>